<dbReference type="SMART" id="SM00260">
    <property type="entry name" value="CheW"/>
    <property type="match status" value="1"/>
</dbReference>
<evidence type="ECO:0000313" key="3">
    <source>
        <dbReference type="Proteomes" id="UP000233293"/>
    </source>
</evidence>
<dbReference type="EMBL" id="PIUM01000064">
    <property type="protein sequence ID" value="PKU21382.1"/>
    <property type="molecule type" value="Genomic_DNA"/>
</dbReference>
<dbReference type="Gene3D" id="2.30.30.40">
    <property type="entry name" value="SH3 Domains"/>
    <property type="match status" value="1"/>
</dbReference>
<accession>A0A2N3PLV8</accession>
<name>A0A2N3PLV8_9PROT</name>
<dbReference type="GO" id="GO:0005829">
    <property type="term" value="C:cytosol"/>
    <property type="evidence" value="ECO:0007669"/>
    <property type="project" value="TreeGrafter"/>
</dbReference>
<gene>
    <name evidence="2" type="ORF">CWS72_27055</name>
</gene>
<dbReference type="Pfam" id="PF01584">
    <property type="entry name" value="CheW"/>
    <property type="match status" value="1"/>
</dbReference>
<reference evidence="3" key="1">
    <citation type="submission" date="2017-12" db="EMBL/GenBank/DDBJ databases">
        <title>Draft genome sequence of Telmatospirillum siberiense 26-4b1T, an acidotolerant peatland alphaproteobacterium potentially involved in sulfur cycling.</title>
        <authorList>
            <person name="Hausmann B."/>
            <person name="Pjevac P."/>
            <person name="Schreck K."/>
            <person name="Herbold C.W."/>
            <person name="Daims H."/>
            <person name="Wagner M."/>
            <person name="Pester M."/>
            <person name="Loy A."/>
        </authorList>
    </citation>
    <scope>NUCLEOTIDE SEQUENCE [LARGE SCALE GENOMIC DNA]</scope>
    <source>
        <strain evidence="3">26-4b1</strain>
    </source>
</reference>
<dbReference type="AlphaFoldDB" id="A0A2N3PLV8"/>
<dbReference type="PROSITE" id="PS50851">
    <property type="entry name" value="CHEW"/>
    <property type="match status" value="1"/>
</dbReference>
<proteinExistence type="predicted"/>
<dbReference type="Gene3D" id="2.40.50.180">
    <property type="entry name" value="CheA-289, Domain 4"/>
    <property type="match status" value="1"/>
</dbReference>
<comment type="caution">
    <text evidence="2">The sequence shown here is derived from an EMBL/GenBank/DDBJ whole genome shotgun (WGS) entry which is preliminary data.</text>
</comment>
<dbReference type="InterPro" id="IPR036061">
    <property type="entry name" value="CheW-like_dom_sf"/>
</dbReference>
<protein>
    <submittedName>
        <fullName evidence="2">Chemotaxis protein CheW</fullName>
    </submittedName>
</protein>
<dbReference type="PANTHER" id="PTHR22617">
    <property type="entry name" value="CHEMOTAXIS SENSOR HISTIDINE KINASE-RELATED"/>
    <property type="match status" value="1"/>
</dbReference>
<dbReference type="InterPro" id="IPR002545">
    <property type="entry name" value="CheW-lke_dom"/>
</dbReference>
<dbReference type="OrthoDB" id="3291462at2"/>
<dbReference type="SUPFAM" id="SSF50341">
    <property type="entry name" value="CheW-like"/>
    <property type="match status" value="1"/>
</dbReference>
<evidence type="ECO:0000313" key="2">
    <source>
        <dbReference type="EMBL" id="PKU21382.1"/>
    </source>
</evidence>
<sequence>MRRENGKDLEVLTFGLEGEVFAVEAESVREILDLVSVTDVPNSRPFVSGLINVRGKIVPLADLHIRFGMAPFNQSVDTRVVVIEVPLAGEPTTVGIIADKVFEVTNLIDASIEEAPDIGLKWRREFISGIGKRAEDFVIVLDMERIFAMGDTETVAQAEAAAKNHS</sequence>
<dbReference type="Proteomes" id="UP000233293">
    <property type="component" value="Unassembled WGS sequence"/>
</dbReference>
<dbReference type="PANTHER" id="PTHR22617:SF23">
    <property type="entry name" value="CHEMOTAXIS PROTEIN CHEW"/>
    <property type="match status" value="1"/>
</dbReference>
<dbReference type="GO" id="GO:0006935">
    <property type="term" value="P:chemotaxis"/>
    <property type="evidence" value="ECO:0007669"/>
    <property type="project" value="InterPro"/>
</dbReference>
<keyword evidence="3" id="KW-1185">Reference proteome</keyword>
<organism evidence="2 3">
    <name type="scientific">Telmatospirillum siberiense</name>
    <dbReference type="NCBI Taxonomy" id="382514"/>
    <lineage>
        <taxon>Bacteria</taxon>
        <taxon>Pseudomonadati</taxon>
        <taxon>Pseudomonadota</taxon>
        <taxon>Alphaproteobacteria</taxon>
        <taxon>Rhodospirillales</taxon>
        <taxon>Rhodospirillaceae</taxon>
        <taxon>Telmatospirillum</taxon>
    </lineage>
</organism>
<dbReference type="InterPro" id="IPR039315">
    <property type="entry name" value="CheW"/>
</dbReference>
<dbReference type="RefSeq" id="WP_101253782.1">
    <property type="nucleotide sequence ID" value="NZ_PIUM01000064.1"/>
</dbReference>
<evidence type="ECO:0000259" key="1">
    <source>
        <dbReference type="PROSITE" id="PS50851"/>
    </source>
</evidence>
<dbReference type="GO" id="GO:0007165">
    <property type="term" value="P:signal transduction"/>
    <property type="evidence" value="ECO:0007669"/>
    <property type="project" value="InterPro"/>
</dbReference>
<feature type="domain" description="CheW-like" evidence="1">
    <location>
        <begin position="8"/>
        <end position="152"/>
    </location>
</feature>